<keyword evidence="5 8" id="KW-0418">Kinase</keyword>
<evidence type="ECO:0000256" key="2">
    <source>
        <dbReference type="ARBA" id="ARBA00011961"/>
    </source>
</evidence>
<dbReference type="PANTHER" id="PTHR12149:SF8">
    <property type="entry name" value="PROTEIN-RIBULOSAMINE 3-KINASE"/>
    <property type="match status" value="1"/>
</dbReference>
<keyword evidence="3 8" id="KW-0808">Transferase</keyword>
<dbReference type="InterPro" id="IPR011009">
    <property type="entry name" value="Kinase-like_dom_sf"/>
</dbReference>
<dbReference type="EC" id="2.7.1.172" evidence="2"/>
<dbReference type="Gene3D" id="3.30.200.20">
    <property type="entry name" value="Phosphorylase Kinase, domain 1"/>
    <property type="match status" value="1"/>
</dbReference>
<dbReference type="GO" id="GO:0005524">
    <property type="term" value="F:ATP binding"/>
    <property type="evidence" value="ECO:0007669"/>
    <property type="project" value="UniProtKB-KW"/>
</dbReference>
<reference evidence="9 10" key="1">
    <citation type="journal article" date="2017" name="Nat. Ecol. Evol.">
        <title>Scallop genome provides insights into evolution of bilaterian karyotype and development.</title>
        <authorList>
            <person name="Wang S."/>
            <person name="Zhang J."/>
            <person name="Jiao W."/>
            <person name="Li J."/>
            <person name="Xun X."/>
            <person name="Sun Y."/>
            <person name="Guo X."/>
            <person name="Huan P."/>
            <person name="Dong B."/>
            <person name="Zhang L."/>
            <person name="Hu X."/>
            <person name="Sun X."/>
            <person name="Wang J."/>
            <person name="Zhao C."/>
            <person name="Wang Y."/>
            <person name="Wang D."/>
            <person name="Huang X."/>
            <person name="Wang R."/>
            <person name="Lv J."/>
            <person name="Li Y."/>
            <person name="Zhang Z."/>
            <person name="Liu B."/>
            <person name="Lu W."/>
            <person name="Hui Y."/>
            <person name="Liang J."/>
            <person name="Zhou Z."/>
            <person name="Hou R."/>
            <person name="Li X."/>
            <person name="Liu Y."/>
            <person name="Li H."/>
            <person name="Ning X."/>
            <person name="Lin Y."/>
            <person name="Zhao L."/>
            <person name="Xing Q."/>
            <person name="Dou J."/>
            <person name="Li Y."/>
            <person name="Mao J."/>
            <person name="Guo H."/>
            <person name="Dou H."/>
            <person name="Li T."/>
            <person name="Mu C."/>
            <person name="Jiang W."/>
            <person name="Fu Q."/>
            <person name="Fu X."/>
            <person name="Miao Y."/>
            <person name="Liu J."/>
            <person name="Yu Q."/>
            <person name="Li R."/>
            <person name="Liao H."/>
            <person name="Li X."/>
            <person name="Kong Y."/>
            <person name="Jiang Z."/>
            <person name="Chourrout D."/>
            <person name="Li R."/>
            <person name="Bao Z."/>
        </authorList>
    </citation>
    <scope>NUCLEOTIDE SEQUENCE [LARGE SCALE GENOMIC DNA]</scope>
    <source>
        <strain evidence="9 10">PY_sf001</strain>
    </source>
</reference>
<evidence type="ECO:0000256" key="8">
    <source>
        <dbReference type="PIRNR" id="PIRNR006221"/>
    </source>
</evidence>
<keyword evidence="6" id="KW-0067">ATP-binding</keyword>
<evidence type="ECO:0000256" key="3">
    <source>
        <dbReference type="ARBA" id="ARBA00022679"/>
    </source>
</evidence>
<sequence length="323" mass="36619">MEDKELVDLLENRLDLNSMTFIENRNGYINEGKVFQTDGENRIFVKVNRKPGARLMFEGEVASLKALKQTNEVRVPDPIKIVDIPTGGAVLAMEFLDIVELSSQQAVLGEKLARLHLHNDGLRRRAKKAECTIGAYEQSPTAVDQFGFEVTTCVGFVPQHVSWSDDWTTYYSSLLEYRIGLVETQASSAVDMELARKVRELWTQVLRLLPSLFRNLDIKPSLLHGDLHSFNSGETIKGGPVIFDPASFYGHSECDLAVGFAFSGFNDQFYDAYFRKIPKAPGFEGRLDLYMLNQILNYWNHFGPKQQQRTIDLMKKIVSTTPQ</sequence>
<evidence type="ECO:0000256" key="1">
    <source>
        <dbReference type="ARBA" id="ARBA00009460"/>
    </source>
</evidence>
<comment type="caution">
    <text evidence="9">The sequence shown here is derived from an EMBL/GenBank/DDBJ whole genome shotgun (WGS) entry which is preliminary data.</text>
</comment>
<accession>A0A210QNE8</accession>
<dbReference type="Pfam" id="PF03881">
    <property type="entry name" value="Fructosamin_kin"/>
    <property type="match status" value="1"/>
</dbReference>
<gene>
    <name evidence="9" type="ORF">KP79_PYT16098</name>
</gene>
<dbReference type="GO" id="GO:0005737">
    <property type="term" value="C:cytoplasm"/>
    <property type="evidence" value="ECO:0007669"/>
    <property type="project" value="UniProtKB-ARBA"/>
</dbReference>
<dbReference type="Gene3D" id="3.90.1200.10">
    <property type="match status" value="1"/>
</dbReference>
<evidence type="ECO:0000256" key="7">
    <source>
        <dbReference type="ARBA" id="ARBA00048655"/>
    </source>
</evidence>
<dbReference type="PANTHER" id="PTHR12149">
    <property type="entry name" value="FRUCTOSAMINE 3 KINASE-RELATED PROTEIN"/>
    <property type="match status" value="1"/>
</dbReference>
<name>A0A210QNE8_MIZYE</name>
<evidence type="ECO:0000313" key="10">
    <source>
        <dbReference type="Proteomes" id="UP000242188"/>
    </source>
</evidence>
<organism evidence="9 10">
    <name type="scientific">Mizuhopecten yessoensis</name>
    <name type="common">Japanese scallop</name>
    <name type="synonym">Patinopecten yessoensis</name>
    <dbReference type="NCBI Taxonomy" id="6573"/>
    <lineage>
        <taxon>Eukaryota</taxon>
        <taxon>Metazoa</taxon>
        <taxon>Spiralia</taxon>
        <taxon>Lophotrochozoa</taxon>
        <taxon>Mollusca</taxon>
        <taxon>Bivalvia</taxon>
        <taxon>Autobranchia</taxon>
        <taxon>Pteriomorphia</taxon>
        <taxon>Pectinida</taxon>
        <taxon>Pectinoidea</taxon>
        <taxon>Pectinidae</taxon>
        <taxon>Mizuhopecten</taxon>
    </lineage>
</organism>
<dbReference type="SUPFAM" id="SSF56112">
    <property type="entry name" value="Protein kinase-like (PK-like)"/>
    <property type="match status" value="1"/>
</dbReference>
<evidence type="ECO:0000256" key="6">
    <source>
        <dbReference type="ARBA" id="ARBA00022840"/>
    </source>
</evidence>
<comment type="catalytic activity">
    <reaction evidence="7">
        <text>N(6)-D-ribulosyl-L-lysyl-[protein] + ATP = N(6)-(3-O-phospho-D-ribulosyl)-L-lysyl-[protein] + ADP + H(+)</text>
        <dbReference type="Rhea" id="RHEA:48432"/>
        <dbReference type="Rhea" id="RHEA-COMP:12103"/>
        <dbReference type="Rhea" id="RHEA-COMP:12104"/>
        <dbReference type="ChEBI" id="CHEBI:15378"/>
        <dbReference type="ChEBI" id="CHEBI:30616"/>
        <dbReference type="ChEBI" id="CHEBI:90418"/>
        <dbReference type="ChEBI" id="CHEBI:90420"/>
        <dbReference type="ChEBI" id="CHEBI:456216"/>
        <dbReference type="EC" id="2.7.1.172"/>
    </reaction>
    <physiologicalReaction direction="left-to-right" evidence="7">
        <dbReference type="Rhea" id="RHEA:48433"/>
    </physiologicalReaction>
</comment>
<protein>
    <recommendedName>
        <fullName evidence="2">protein-ribulosamine 3-kinase</fullName>
        <ecNumber evidence="2">2.7.1.172</ecNumber>
    </recommendedName>
</protein>
<comment type="similarity">
    <text evidence="1 8">Belongs to the fructosamine kinase family.</text>
</comment>
<dbReference type="EMBL" id="NEDP02002708">
    <property type="protein sequence ID" value="OWF50259.1"/>
    <property type="molecule type" value="Genomic_DNA"/>
</dbReference>
<dbReference type="InterPro" id="IPR016477">
    <property type="entry name" value="Fructo-/Ketosamine-3-kinase"/>
</dbReference>
<evidence type="ECO:0000256" key="4">
    <source>
        <dbReference type="ARBA" id="ARBA00022741"/>
    </source>
</evidence>
<proteinExistence type="inferred from homology"/>
<evidence type="ECO:0000313" key="9">
    <source>
        <dbReference type="EMBL" id="OWF50259.1"/>
    </source>
</evidence>
<evidence type="ECO:0000256" key="5">
    <source>
        <dbReference type="ARBA" id="ARBA00022777"/>
    </source>
</evidence>
<dbReference type="FunFam" id="3.30.200.20:FF:000264">
    <property type="entry name" value="Protein-ribulosamine 3-kinase, chloroplastic"/>
    <property type="match status" value="1"/>
</dbReference>
<dbReference type="GO" id="GO:0102193">
    <property type="term" value="F:protein-ribulosamine 3-kinase activity"/>
    <property type="evidence" value="ECO:0007669"/>
    <property type="project" value="UniProtKB-EC"/>
</dbReference>
<dbReference type="Proteomes" id="UP000242188">
    <property type="component" value="Unassembled WGS sequence"/>
</dbReference>
<keyword evidence="10" id="KW-1185">Reference proteome</keyword>
<dbReference type="PIRSF" id="PIRSF006221">
    <property type="entry name" value="Ketosamine-3-kinase"/>
    <property type="match status" value="1"/>
</dbReference>
<dbReference type="OrthoDB" id="5772781at2759"/>
<dbReference type="AlphaFoldDB" id="A0A210QNE8"/>
<keyword evidence="4" id="KW-0547">Nucleotide-binding</keyword>
<dbReference type="GO" id="GO:0016301">
    <property type="term" value="F:kinase activity"/>
    <property type="evidence" value="ECO:0007669"/>
    <property type="project" value="UniProtKB-UniRule"/>
</dbReference>